<dbReference type="PANTHER" id="PTHR23252:SF24">
    <property type="entry name" value="TRANSMEMBRANE PROTEIN 145"/>
    <property type="match status" value="1"/>
</dbReference>
<comment type="caution">
    <text evidence="11">The sequence shown here is derived from an EMBL/GenBank/DDBJ whole genome shotgun (WGS) entry which is preliminary data.</text>
</comment>
<organism evidence="11 12">
    <name type="scientific">Gryllus longicercus</name>
    <dbReference type="NCBI Taxonomy" id="2509291"/>
    <lineage>
        <taxon>Eukaryota</taxon>
        <taxon>Metazoa</taxon>
        <taxon>Ecdysozoa</taxon>
        <taxon>Arthropoda</taxon>
        <taxon>Hexapoda</taxon>
        <taxon>Insecta</taxon>
        <taxon>Pterygota</taxon>
        <taxon>Neoptera</taxon>
        <taxon>Polyneoptera</taxon>
        <taxon>Orthoptera</taxon>
        <taxon>Ensifera</taxon>
        <taxon>Gryllidea</taxon>
        <taxon>Grylloidea</taxon>
        <taxon>Gryllidae</taxon>
        <taxon>Gryllinae</taxon>
        <taxon>Gryllus</taxon>
    </lineage>
</organism>
<feature type="transmembrane region" description="Helical" evidence="7">
    <location>
        <begin position="175"/>
        <end position="202"/>
    </location>
</feature>
<dbReference type="GO" id="GO:0016020">
    <property type="term" value="C:membrane"/>
    <property type="evidence" value="ECO:0007669"/>
    <property type="project" value="UniProtKB-SubCell"/>
</dbReference>
<keyword evidence="3 7" id="KW-1133">Transmembrane helix</keyword>
<evidence type="ECO:0000313" key="12">
    <source>
        <dbReference type="Proteomes" id="UP001378592"/>
    </source>
</evidence>
<feature type="transmembrane region" description="Helical" evidence="7">
    <location>
        <begin position="214"/>
        <end position="236"/>
    </location>
</feature>
<accession>A0AAN9ZAY7</accession>
<dbReference type="EMBL" id="JAZDUA010000096">
    <property type="protein sequence ID" value="KAK7868395.1"/>
    <property type="molecule type" value="Genomic_DNA"/>
</dbReference>
<protein>
    <recommendedName>
        <fullName evidence="13">Intimal thickness related receptor IRP domain-containing protein</fullName>
    </recommendedName>
</protein>
<keyword evidence="12" id="KW-1185">Reference proteome</keyword>
<dbReference type="GO" id="GO:0019236">
    <property type="term" value="P:response to pheromone"/>
    <property type="evidence" value="ECO:0007669"/>
    <property type="project" value="InterPro"/>
</dbReference>
<evidence type="ECO:0000259" key="9">
    <source>
        <dbReference type="Pfam" id="PF10192"/>
    </source>
</evidence>
<name>A0AAN9ZAY7_9ORTH</name>
<dbReference type="AlphaFoldDB" id="A0AAN9ZAY7"/>
<feature type="transmembrane region" description="Helical" evidence="7">
    <location>
        <begin position="324"/>
        <end position="345"/>
    </location>
</feature>
<feature type="region of interest" description="Disordered" evidence="6">
    <location>
        <begin position="438"/>
        <end position="465"/>
    </location>
</feature>
<feature type="transmembrane region" description="Helical" evidence="7">
    <location>
        <begin position="386"/>
        <end position="406"/>
    </location>
</feature>
<keyword evidence="8" id="KW-0732">Signal</keyword>
<evidence type="ECO:0000256" key="4">
    <source>
        <dbReference type="ARBA" id="ARBA00023136"/>
    </source>
</evidence>
<evidence type="ECO:0008006" key="13">
    <source>
        <dbReference type="Google" id="ProtNLM"/>
    </source>
</evidence>
<dbReference type="Proteomes" id="UP001378592">
    <property type="component" value="Unassembled WGS sequence"/>
</dbReference>
<feature type="compositionally biased region" description="Polar residues" evidence="6">
    <location>
        <begin position="450"/>
        <end position="465"/>
    </location>
</feature>
<feature type="domain" description="GPR180/TMEM145 transmembrane" evidence="9">
    <location>
        <begin position="184"/>
        <end position="404"/>
    </location>
</feature>
<reference evidence="11 12" key="1">
    <citation type="submission" date="2024-03" db="EMBL/GenBank/DDBJ databases">
        <title>The genome assembly and annotation of the cricket Gryllus longicercus Weissman &amp; Gray.</title>
        <authorList>
            <person name="Szrajer S."/>
            <person name="Gray D."/>
            <person name="Ylla G."/>
        </authorList>
    </citation>
    <scope>NUCLEOTIDE SEQUENCE [LARGE SCALE GENOMIC DNA]</scope>
    <source>
        <strain evidence="11">DAG 2021-001</strain>
        <tissue evidence="11">Whole body minus gut</tissue>
    </source>
</reference>
<dbReference type="InterPro" id="IPR019336">
    <property type="entry name" value="GPR180/TMEM145_TM"/>
</dbReference>
<evidence type="ECO:0000256" key="3">
    <source>
        <dbReference type="ARBA" id="ARBA00022989"/>
    </source>
</evidence>
<dbReference type="Pfam" id="PF21892">
    <property type="entry name" value="TMEM145_N"/>
    <property type="match status" value="1"/>
</dbReference>
<evidence type="ECO:0000256" key="1">
    <source>
        <dbReference type="ARBA" id="ARBA00004141"/>
    </source>
</evidence>
<evidence type="ECO:0000256" key="2">
    <source>
        <dbReference type="ARBA" id="ARBA00022692"/>
    </source>
</evidence>
<feature type="chain" id="PRO_5042819962" description="Intimal thickness related receptor IRP domain-containing protein" evidence="8">
    <location>
        <begin position="20"/>
        <end position="493"/>
    </location>
</feature>
<evidence type="ECO:0000256" key="5">
    <source>
        <dbReference type="ARBA" id="ARBA00023180"/>
    </source>
</evidence>
<evidence type="ECO:0000256" key="6">
    <source>
        <dbReference type="SAM" id="MobiDB-lite"/>
    </source>
</evidence>
<evidence type="ECO:0000313" key="11">
    <source>
        <dbReference type="EMBL" id="KAK7868395.1"/>
    </source>
</evidence>
<feature type="signal peptide" evidence="8">
    <location>
        <begin position="1"/>
        <end position="19"/>
    </location>
</feature>
<dbReference type="InterPro" id="IPR053880">
    <property type="entry name" value="GPR180-like_N"/>
</dbReference>
<feature type="transmembrane region" description="Helical" evidence="7">
    <location>
        <begin position="287"/>
        <end position="304"/>
    </location>
</feature>
<dbReference type="InterPro" id="IPR047831">
    <property type="entry name" value="GPR180/TMEM145"/>
</dbReference>
<keyword evidence="2 7" id="KW-0812">Transmembrane</keyword>
<sequence length="493" mass="56434">MLIVGSLLLTAVRIHPVKAKIVDGELNTYENWAFIERFCFLSAEGKFEYLIEYEKTYSVQKLLLYYDTFDQWASAYFPGLSCEQRESLAKMSRKQIVNLTDQVPSSGCETIRTKGQRYLVRCHESRRFNSARQRWWFIAVSNCNSSKGLSLKYRFWMTNGPTGDFWHEHFSADEFYILPILITFCILYIIIILAAIACAVELKHRHLLHSTYKLFMISALLQECGIILQCSAYIKYGLDGIGSIQALTMGRLSESASEAVFLLLLLLLAKGFTVTRGRLRLASGVKLTLFMCLYCITYCAIFVYERLFFDPGQVLYLYESPAGYALIVLRGSAWAMFIYAVIFTLQHYPEKSNFYYPFNLLGTLWFVAGPALIMVATVFVDHWVRESIVCGALHTIALLGHALFLFMTMPARSNKLFPYHVRTTQIDVMRVSEPDTTLPFSRRPYEPSAPSFSSEQTGQQSSNDWINRANDVPLELFTVDQATRRTDSTSQKT</sequence>
<dbReference type="Pfam" id="PF10192">
    <property type="entry name" value="GPR180-TMEM145_TM"/>
    <property type="match status" value="1"/>
</dbReference>
<evidence type="ECO:0000259" key="10">
    <source>
        <dbReference type="Pfam" id="PF21892"/>
    </source>
</evidence>
<feature type="transmembrane region" description="Helical" evidence="7">
    <location>
        <begin position="256"/>
        <end position="275"/>
    </location>
</feature>
<dbReference type="GO" id="GO:0007186">
    <property type="term" value="P:G protein-coupled receptor signaling pathway"/>
    <property type="evidence" value="ECO:0007669"/>
    <property type="project" value="InterPro"/>
</dbReference>
<dbReference type="PANTHER" id="PTHR23252">
    <property type="entry name" value="INTIMAL THICKNESS RECEPTOR-RELATED"/>
    <property type="match status" value="1"/>
</dbReference>
<comment type="subcellular location">
    <subcellularLocation>
        <location evidence="1">Membrane</location>
        <topology evidence="1">Multi-pass membrane protein</topology>
    </subcellularLocation>
</comment>
<gene>
    <name evidence="11" type="ORF">R5R35_013682</name>
</gene>
<evidence type="ECO:0000256" key="7">
    <source>
        <dbReference type="SAM" id="Phobius"/>
    </source>
</evidence>
<feature type="domain" description="GPR180-like N-terminal" evidence="10">
    <location>
        <begin position="22"/>
        <end position="153"/>
    </location>
</feature>
<feature type="transmembrane region" description="Helical" evidence="7">
    <location>
        <begin position="357"/>
        <end position="380"/>
    </location>
</feature>
<proteinExistence type="predicted"/>
<keyword evidence="5" id="KW-0325">Glycoprotein</keyword>
<evidence type="ECO:0000256" key="8">
    <source>
        <dbReference type="SAM" id="SignalP"/>
    </source>
</evidence>
<keyword evidence="4 7" id="KW-0472">Membrane</keyword>